<feature type="chain" id="PRO_5043353964" evidence="1">
    <location>
        <begin position="21"/>
        <end position="201"/>
    </location>
</feature>
<name>A0AAX1MXR8_9BACT</name>
<feature type="signal peptide" evidence="1">
    <location>
        <begin position="1"/>
        <end position="20"/>
    </location>
</feature>
<feature type="domain" description="Outer membrane protein beta-barrel" evidence="2">
    <location>
        <begin position="23"/>
        <end position="179"/>
    </location>
</feature>
<keyword evidence="1" id="KW-0732">Signal</keyword>
<protein>
    <submittedName>
        <fullName evidence="3">Outer membrane beta-barrel protein</fullName>
    </submittedName>
</protein>
<evidence type="ECO:0000256" key="1">
    <source>
        <dbReference type="SAM" id="SignalP"/>
    </source>
</evidence>
<evidence type="ECO:0000313" key="4">
    <source>
        <dbReference type="Proteomes" id="UP000678679"/>
    </source>
</evidence>
<gene>
    <name evidence="3" type="ORF">KMW28_10655</name>
</gene>
<sequence length="201" mass="22602">MRKYFFILFGLLFISNFSYSQGVMVAGKVGTNISKIRSNRTSDFTYKPNLTFGVAFEAATNDLFSLQTECNYSLISSKYQSTTVNLSYVDIPILAKFSTGKNNRFFFNFGPMISVLANAKEKGPTNIIDGSFEPAENSNERNVYRYLNDSNFSMVFGIGAIVQNIMIDFRYTTGISDISRVNGEDLSISRFDITCSYALIF</sequence>
<evidence type="ECO:0000259" key="2">
    <source>
        <dbReference type="Pfam" id="PF13568"/>
    </source>
</evidence>
<dbReference type="RefSeq" id="WP_169663432.1">
    <property type="nucleotide sequence ID" value="NZ_CP076132.1"/>
</dbReference>
<dbReference type="AlphaFoldDB" id="A0AAX1MXR8"/>
<evidence type="ECO:0000313" key="3">
    <source>
        <dbReference type="EMBL" id="QWG00114.1"/>
    </source>
</evidence>
<reference evidence="3 4" key="1">
    <citation type="submission" date="2021-05" db="EMBL/GenBank/DDBJ databases">
        <title>Comparative genomic studies on the polysaccharide-degrading batcterial strains of the Flammeovirga genus.</title>
        <authorList>
            <person name="Zewei F."/>
            <person name="Zheng Z."/>
            <person name="Yu L."/>
            <person name="Ruyue G."/>
            <person name="Yanhong M."/>
            <person name="Yuanyuan C."/>
            <person name="Jingyan G."/>
            <person name="Wenjun H."/>
        </authorList>
    </citation>
    <scope>NUCLEOTIDE SEQUENCE [LARGE SCALE GENOMIC DNA]</scope>
    <source>
        <strain evidence="3 4">NBRC:100898</strain>
    </source>
</reference>
<dbReference type="EMBL" id="CP076132">
    <property type="protein sequence ID" value="QWG00114.1"/>
    <property type="molecule type" value="Genomic_DNA"/>
</dbReference>
<accession>A0AAX1MXR8</accession>
<dbReference type="Proteomes" id="UP000678679">
    <property type="component" value="Chromosome 1"/>
</dbReference>
<dbReference type="KEGG" id="fya:KMW28_10655"/>
<dbReference type="InterPro" id="IPR025665">
    <property type="entry name" value="Beta-barrel_OMP_2"/>
</dbReference>
<dbReference type="Pfam" id="PF13568">
    <property type="entry name" value="OMP_b-brl_2"/>
    <property type="match status" value="1"/>
</dbReference>
<keyword evidence="4" id="KW-1185">Reference proteome</keyword>
<proteinExistence type="predicted"/>
<organism evidence="3 4">
    <name type="scientific">Flammeovirga yaeyamensis</name>
    <dbReference type="NCBI Taxonomy" id="367791"/>
    <lineage>
        <taxon>Bacteria</taxon>
        <taxon>Pseudomonadati</taxon>
        <taxon>Bacteroidota</taxon>
        <taxon>Cytophagia</taxon>
        <taxon>Cytophagales</taxon>
        <taxon>Flammeovirgaceae</taxon>
        <taxon>Flammeovirga</taxon>
    </lineage>
</organism>